<proteinExistence type="predicted"/>
<evidence type="ECO:0000313" key="2">
    <source>
        <dbReference type="EMBL" id="AHW63262.1"/>
    </source>
</evidence>
<gene>
    <name evidence="2" type="ORF">CGLY_04070</name>
</gene>
<dbReference type="HOGENOM" id="CLU_2449602_0_0_11"/>
<reference evidence="2 3" key="1">
    <citation type="journal article" date="2015" name="Int. J. Syst. Evol. Microbiol.">
        <title>Revisiting Corynebacterium glyciniphilum (ex Kubota et al., 1972) sp. nov., nom. rev., isolated from putrefied banana.</title>
        <authorList>
            <person name="Al-Dilaimi A."/>
            <person name="Bednarz H."/>
            <person name="Lomker A."/>
            <person name="Niehaus K."/>
            <person name="Kalinowski J."/>
            <person name="Ruckert C."/>
        </authorList>
    </citation>
    <scope>NUCLEOTIDE SEQUENCE [LARGE SCALE GENOMIC DNA]</scope>
    <source>
        <strain evidence="2">AJ 3170</strain>
    </source>
</reference>
<protein>
    <submittedName>
        <fullName evidence="2">Uncharacterized protein</fullName>
    </submittedName>
</protein>
<sequence>MTTPDPAENQLERILIDAEDALQALREELAEHRRLREQHDAVEQLPHLLNASSEKWSNARLFFDELREELRANRQAEDTASDGDGRDAG</sequence>
<feature type="coiled-coil region" evidence="1">
    <location>
        <begin position="8"/>
        <end position="45"/>
    </location>
</feature>
<dbReference type="AlphaFoldDB" id="X5DRH6"/>
<dbReference type="KEGG" id="cgy:CGLY_04070"/>
<name>X5DRH6_9CORY</name>
<dbReference type="eggNOG" id="ENOG50329XP">
    <property type="taxonomic scope" value="Bacteria"/>
</dbReference>
<dbReference type="OrthoDB" id="9907434at2"/>
<evidence type="ECO:0000256" key="1">
    <source>
        <dbReference type="SAM" id="Coils"/>
    </source>
</evidence>
<accession>X5DRH6</accession>
<dbReference type="EMBL" id="CP006842">
    <property type="protein sequence ID" value="AHW63262.1"/>
    <property type="molecule type" value="Genomic_DNA"/>
</dbReference>
<keyword evidence="3" id="KW-1185">Reference proteome</keyword>
<evidence type="ECO:0000313" key="3">
    <source>
        <dbReference type="Proteomes" id="UP000023703"/>
    </source>
</evidence>
<dbReference type="RefSeq" id="WP_038546510.1">
    <property type="nucleotide sequence ID" value="NZ_CP006842.1"/>
</dbReference>
<dbReference type="Proteomes" id="UP000023703">
    <property type="component" value="Chromosome"/>
</dbReference>
<organism evidence="2 3">
    <name type="scientific">Corynebacterium glyciniphilum AJ 3170</name>
    <dbReference type="NCBI Taxonomy" id="1404245"/>
    <lineage>
        <taxon>Bacteria</taxon>
        <taxon>Bacillati</taxon>
        <taxon>Actinomycetota</taxon>
        <taxon>Actinomycetes</taxon>
        <taxon>Mycobacteriales</taxon>
        <taxon>Corynebacteriaceae</taxon>
        <taxon>Corynebacterium</taxon>
    </lineage>
</organism>
<dbReference type="STRING" id="1404245.CGLY_04070"/>
<keyword evidence="1" id="KW-0175">Coiled coil</keyword>